<gene>
    <name evidence="2" type="ORF">SAMN04515674_11875</name>
</gene>
<dbReference type="EMBL" id="FOXH01000018">
    <property type="protein sequence ID" value="SFQ42737.1"/>
    <property type="molecule type" value="Genomic_DNA"/>
</dbReference>
<protein>
    <recommendedName>
        <fullName evidence="4">Outer membrane protein transport protein (OMPP1/FadL/TodX)</fullName>
    </recommendedName>
</protein>
<evidence type="ECO:0000256" key="1">
    <source>
        <dbReference type="SAM" id="SignalP"/>
    </source>
</evidence>
<keyword evidence="1" id="KW-0732">Signal</keyword>
<evidence type="ECO:0000313" key="3">
    <source>
        <dbReference type="Proteomes" id="UP000199306"/>
    </source>
</evidence>
<feature type="chain" id="PRO_5011550345" description="Outer membrane protein transport protein (OMPP1/FadL/TodX)" evidence="1">
    <location>
        <begin position="23"/>
        <end position="526"/>
    </location>
</feature>
<organism evidence="2 3">
    <name type="scientific">Pseudarcicella hirudinis</name>
    <dbReference type="NCBI Taxonomy" id="1079859"/>
    <lineage>
        <taxon>Bacteria</taxon>
        <taxon>Pseudomonadati</taxon>
        <taxon>Bacteroidota</taxon>
        <taxon>Cytophagia</taxon>
        <taxon>Cytophagales</taxon>
        <taxon>Flectobacillaceae</taxon>
        <taxon>Pseudarcicella</taxon>
    </lineage>
</organism>
<dbReference type="SUPFAM" id="SSF56935">
    <property type="entry name" value="Porins"/>
    <property type="match status" value="1"/>
</dbReference>
<dbReference type="STRING" id="1079859.SAMN04515674_11875"/>
<accession>A0A1I5YFP8</accession>
<sequence length="526" mass="57486">MKITNPIIMGGLLLLSPLFIKAQDAASLANTYTNYAQMFSNIAPQGTARYQAIGGSHAALGADLSNISYNPAGVGFYNRSEVSITASLNSLSTNASYINQTYPDQYTKLTIPNFGIVFANDNQNGDWHGAFAIGYSRQATLKTTFILQGTNEKSSLLDNAANSATNRNISPTDLNNEFDNTTGNPTSYEGLFYQGYLIDPGANNTYQNRLDATTVTKQRVSFTSDGKITQWTFAYGGSYKNKLYLGGSIGFVGLSYRYSSALNEKFSDKNANVTPVVNNLAYTEDYSASGSGLNLSFGMIYRPLDIVRVGFSVTTPTWYSNISETKDASLYAAFNPNMQNDNNGKPISSIQYNLNQQIFDYQLTTPLRMATGVAFFLGKKGFVSADVEYVNYKGMSVGSSDSPASVNADFKSIVNPEFKNRFDNAFNFKVGAEYKISGIFNVRAGVASKANPYKASFDKQDLGRTILQISGGFGVRTSDYYIDFALVNSSYNTGYTPYELSNPNNYYSAKISNTFTSGVLSFGLFF</sequence>
<dbReference type="RefSeq" id="WP_092019436.1">
    <property type="nucleotide sequence ID" value="NZ_FOXH01000018.1"/>
</dbReference>
<reference evidence="2 3" key="1">
    <citation type="submission" date="2016-10" db="EMBL/GenBank/DDBJ databases">
        <authorList>
            <person name="de Groot N.N."/>
        </authorList>
    </citation>
    <scope>NUCLEOTIDE SEQUENCE [LARGE SCALE GENOMIC DNA]</scope>
    <source>
        <strain evidence="3">E92,LMG 26720,CCM 7988</strain>
    </source>
</reference>
<dbReference type="Proteomes" id="UP000199306">
    <property type="component" value="Unassembled WGS sequence"/>
</dbReference>
<dbReference type="OrthoDB" id="9765571at2"/>
<keyword evidence="3" id="KW-1185">Reference proteome</keyword>
<evidence type="ECO:0000313" key="2">
    <source>
        <dbReference type="EMBL" id="SFQ42737.1"/>
    </source>
</evidence>
<dbReference type="AlphaFoldDB" id="A0A1I5YFP8"/>
<feature type="signal peptide" evidence="1">
    <location>
        <begin position="1"/>
        <end position="22"/>
    </location>
</feature>
<evidence type="ECO:0008006" key="4">
    <source>
        <dbReference type="Google" id="ProtNLM"/>
    </source>
</evidence>
<proteinExistence type="predicted"/>
<dbReference type="Gene3D" id="2.40.160.60">
    <property type="entry name" value="Outer membrane protein transport protein (OMPP1/FadL/TodX)"/>
    <property type="match status" value="1"/>
</dbReference>
<name>A0A1I5YFP8_9BACT</name>